<dbReference type="GO" id="GO:0050660">
    <property type="term" value="F:flavin adenine dinucleotide binding"/>
    <property type="evidence" value="ECO:0007669"/>
    <property type="project" value="InterPro"/>
</dbReference>
<dbReference type="InterPro" id="IPR036188">
    <property type="entry name" value="FAD/NAD-bd_sf"/>
</dbReference>
<evidence type="ECO:0000313" key="9">
    <source>
        <dbReference type="EMBL" id="KPI92364.1"/>
    </source>
</evidence>
<evidence type="ECO:0000256" key="7">
    <source>
        <dbReference type="ARBA" id="ARBA00023033"/>
    </source>
</evidence>
<evidence type="ECO:0000313" key="10">
    <source>
        <dbReference type="Proteomes" id="UP000053268"/>
    </source>
</evidence>
<keyword evidence="10" id="KW-1185">Reference proteome</keyword>
<gene>
    <name evidence="9" type="ORF">RR46_13585</name>
</gene>
<dbReference type="EMBL" id="KQ459604">
    <property type="protein sequence ID" value="KPI92364.1"/>
    <property type="molecule type" value="Genomic_DNA"/>
</dbReference>
<dbReference type="Proteomes" id="UP000053268">
    <property type="component" value="Unassembled WGS sequence"/>
</dbReference>
<sequence>MPLAKFARPNSPRVCIIGAGIAGLTSSKYLKDEGINFTVLESTRYIGGTWRYDPRVGKDENGLPLHTSMYMHLRTNLPKPTMELRGFPVPTEMQSFPSWNVYYEYIKAYATHFDLHKHIKFLHYVTSVKRVGNVWKVKHRHILKGEEFEEDYDFVIVGTGHFSKPNMPEIPHEKLFKGTIIHSHDYRVPDVFTNRHVLVVGAGPSGMDIALDVAKYSKTLVHSHHSKVNFRTNFPDHYIRKPDIKEFNETGVIFVDGTYEEIDDVIYCTGYEYDYPFLDKSCGLAIDKHSVIPLHKYMVNINEPSMVVMGLVIRACLVVAIDAQARYATALIKGNFTLPSKEEMMSEWQKQADIIRSKGRPISDIHFLAEKEDQYYEEMSEESGIDRVPPVMFKIRTMDTEAKLENLYTYRNYAKPNGPRVCIIGAGIAGLTSAKYLKDEGIDFTVLECSYYVGGMWRYAGIDYDEFDSILHTAMFADLRLNLPHPAMELRGYPLPKHMHFFSSAQLYYYYIQRYAEHFNLMEHIQLLHNVTSVRREGNVWKVIHDNVLMNTVHEDEYDFIIIGTGHFSNANVPKFPNEELFKVENTMCPMTIPQESLRLASLVGPHSYSEPSTNICDNHLRIVIVRFNYTYPYLDPSCGLTVNKDHVLPLYKRLVNINEPSMVVLGLVRRACHVVALDAQVRYTTALLKGDFKLPSKEEMMNVWQKEVDNINCNGRPMSDLHLLGDKEDQYYRELSDESGIERVPPVMSKLRNVSNETKLENLFTYRDYIYEMIDDKSFRRTERAKSNRPRVCIIGAGIAGLTSAKYLKDEGIDFTVLECSYYVGGMWRYESWGPYDEFDSILHTAMIFDLRHDHTSVFLDDAQTWIIIINSLYIPTEGLLGPPQAKSNGARVCIIGAGIAGLTSAKYLKDEGIDFTVLECSYYVGGMWRYEGRLLCDSFESILHTCCFGDLRLNLPHPAMELSGYPMPKYMHFFPSAEIYYYYIQRYAEHFNLMEHIQLLHNVTSVRREGNVWKVIYNKVRNKTDHEEEYDFIIVGTGHFSNANVPKFPNEELFKGVILHSKNYVAPSVYENHRVLIVGAGTSAWDIIIDMLKYAKTVVHSHHSKQNIKTKFPDQYIRKPDIKEFKENGVVFVDGSYEEIDKVIYCTVPTIYENHRVLIVGAGTSAWDIIIDMLKYAKTVVHSHHSKQNIKTKFPDQYIRKPDIKEYKENGVVFVDDSYEEIDDVIYCTGFNYTYPYLDPSCGLTVNKDHVLPL</sequence>
<keyword evidence="7 8" id="KW-0503">Monooxygenase</keyword>
<evidence type="ECO:0000256" key="1">
    <source>
        <dbReference type="ARBA" id="ARBA00001974"/>
    </source>
</evidence>
<comment type="cofactor">
    <cofactor evidence="1 8">
        <name>FAD</name>
        <dbReference type="ChEBI" id="CHEBI:57692"/>
    </cofactor>
</comment>
<dbReference type="AlphaFoldDB" id="A0A194PI12"/>
<evidence type="ECO:0000256" key="6">
    <source>
        <dbReference type="ARBA" id="ARBA00023002"/>
    </source>
</evidence>
<keyword evidence="3 8" id="KW-0285">Flavoprotein</keyword>
<comment type="similarity">
    <text evidence="2 8">Belongs to the FMO family.</text>
</comment>
<dbReference type="Pfam" id="PF00743">
    <property type="entry name" value="FMO-like"/>
    <property type="match status" value="6"/>
</dbReference>
<dbReference type="PRINTS" id="PR00370">
    <property type="entry name" value="FMOXYGENASE"/>
</dbReference>
<evidence type="ECO:0000256" key="4">
    <source>
        <dbReference type="ARBA" id="ARBA00022827"/>
    </source>
</evidence>
<dbReference type="PANTHER" id="PTHR23023">
    <property type="entry name" value="DIMETHYLANILINE MONOOXYGENASE"/>
    <property type="match status" value="1"/>
</dbReference>
<protein>
    <recommendedName>
        <fullName evidence="8">Flavin-containing monooxygenase</fullName>
        <ecNumber evidence="8">1.-.-.-</ecNumber>
    </recommendedName>
</protein>
<dbReference type="FunFam" id="3.50.50.60:FF:000138">
    <property type="entry name" value="Flavin-containing monooxygenase"/>
    <property type="match status" value="2"/>
</dbReference>
<dbReference type="EC" id="1.-.-.-" evidence="8"/>
<dbReference type="InterPro" id="IPR020946">
    <property type="entry name" value="Flavin_mOase-like"/>
</dbReference>
<dbReference type="InterPro" id="IPR050346">
    <property type="entry name" value="FMO-like"/>
</dbReference>
<dbReference type="InterPro" id="IPR000960">
    <property type="entry name" value="Flavin_mOase"/>
</dbReference>
<dbReference type="Gene3D" id="3.50.50.60">
    <property type="entry name" value="FAD/NAD(P)-binding domain"/>
    <property type="match status" value="7"/>
</dbReference>
<proteinExistence type="inferred from homology"/>
<evidence type="ECO:0000256" key="8">
    <source>
        <dbReference type="RuleBase" id="RU361177"/>
    </source>
</evidence>
<organism evidence="9 10">
    <name type="scientific">Papilio xuthus</name>
    <name type="common">Asian swallowtail butterfly</name>
    <dbReference type="NCBI Taxonomy" id="66420"/>
    <lineage>
        <taxon>Eukaryota</taxon>
        <taxon>Metazoa</taxon>
        <taxon>Ecdysozoa</taxon>
        <taxon>Arthropoda</taxon>
        <taxon>Hexapoda</taxon>
        <taxon>Insecta</taxon>
        <taxon>Pterygota</taxon>
        <taxon>Neoptera</taxon>
        <taxon>Endopterygota</taxon>
        <taxon>Lepidoptera</taxon>
        <taxon>Glossata</taxon>
        <taxon>Ditrysia</taxon>
        <taxon>Papilionoidea</taxon>
        <taxon>Papilionidae</taxon>
        <taxon>Papilioninae</taxon>
        <taxon>Papilio</taxon>
    </lineage>
</organism>
<accession>A0A194PI12</accession>
<keyword evidence="5" id="KW-0521">NADP</keyword>
<dbReference type="STRING" id="66420.A0A194PI12"/>
<keyword evidence="4 8" id="KW-0274">FAD</keyword>
<evidence type="ECO:0000256" key="5">
    <source>
        <dbReference type="ARBA" id="ARBA00022857"/>
    </source>
</evidence>
<dbReference type="Pfam" id="PF13450">
    <property type="entry name" value="NAD_binding_8"/>
    <property type="match status" value="1"/>
</dbReference>
<name>A0A194PI12_PAPXU</name>
<dbReference type="SUPFAM" id="SSF51905">
    <property type="entry name" value="FAD/NAD(P)-binding domain"/>
    <property type="match status" value="6"/>
</dbReference>
<reference evidence="9 10" key="1">
    <citation type="journal article" date="2015" name="Nat. Commun.">
        <title>Outbred genome sequencing and CRISPR/Cas9 gene editing in butterflies.</title>
        <authorList>
            <person name="Li X."/>
            <person name="Fan D."/>
            <person name="Zhang W."/>
            <person name="Liu G."/>
            <person name="Zhang L."/>
            <person name="Zhao L."/>
            <person name="Fang X."/>
            <person name="Chen L."/>
            <person name="Dong Y."/>
            <person name="Chen Y."/>
            <person name="Ding Y."/>
            <person name="Zhao R."/>
            <person name="Feng M."/>
            <person name="Zhu Y."/>
            <person name="Feng Y."/>
            <person name="Jiang X."/>
            <person name="Zhu D."/>
            <person name="Xiang H."/>
            <person name="Feng X."/>
            <person name="Li S."/>
            <person name="Wang J."/>
            <person name="Zhang G."/>
            <person name="Kronforst M.R."/>
            <person name="Wang W."/>
        </authorList>
    </citation>
    <scope>NUCLEOTIDE SEQUENCE [LARGE SCALE GENOMIC DNA]</scope>
    <source>
        <strain evidence="9">Ya'a_city_454_Px</strain>
        <tissue evidence="9">Whole body</tissue>
    </source>
</reference>
<dbReference type="GO" id="GO:0004499">
    <property type="term" value="F:N,N-dimethylaniline monooxygenase activity"/>
    <property type="evidence" value="ECO:0007669"/>
    <property type="project" value="InterPro"/>
</dbReference>
<keyword evidence="6 8" id="KW-0560">Oxidoreductase</keyword>
<evidence type="ECO:0000256" key="3">
    <source>
        <dbReference type="ARBA" id="ARBA00022630"/>
    </source>
</evidence>
<evidence type="ECO:0000256" key="2">
    <source>
        <dbReference type="ARBA" id="ARBA00009183"/>
    </source>
</evidence>
<dbReference type="GO" id="GO:0050661">
    <property type="term" value="F:NADP binding"/>
    <property type="evidence" value="ECO:0007669"/>
    <property type="project" value="InterPro"/>
</dbReference>